<keyword evidence="9" id="KW-0963">Cytoplasm</keyword>
<dbReference type="InterPro" id="IPR008881">
    <property type="entry name" value="Trigger_fac_ribosome-bd_bac"/>
</dbReference>
<keyword evidence="5 9" id="KW-0697">Rotamase</keyword>
<evidence type="ECO:0000256" key="5">
    <source>
        <dbReference type="ARBA" id="ARBA00023110"/>
    </source>
</evidence>
<keyword evidence="14" id="KW-1185">Reference proteome</keyword>
<evidence type="ECO:0000256" key="3">
    <source>
        <dbReference type="ARBA" id="ARBA00013194"/>
    </source>
</evidence>
<dbReference type="InterPro" id="IPR037041">
    <property type="entry name" value="Trigger_fac_C_sf"/>
</dbReference>
<evidence type="ECO:0000259" key="11">
    <source>
        <dbReference type="Pfam" id="PF05697"/>
    </source>
</evidence>
<evidence type="ECO:0000259" key="10">
    <source>
        <dbReference type="Pfam" id="PF00254"/>
    </source>
</evidence>
<dbReference type="InterPro" id="IPR046357">
    <property type="entry name" value="PPIase_dom_sf"/>
</dbReference>
<gene>
    <name evidence="9 13" type="primary">tig</name>
    <name evidence="13" type="ORF">JIN84_01335</name>
</gene>
<dbReference type="PANTHER" id="PTHR30560">
    <property type="entry name" value="TRIGGER FACTOR CHAPERONE AND PEPTIDYL-PROLYL CIS/TRANS ISOMERASE"/>
    <property type="match status" value="1"/>
</dbReference>
<dbReference type="Pfam" id="PF05698">
    <property type="entry name" value="Trigger_C"/>
    <property type="match status" value="1"/>
</dbReference>
<feature type="domain" description="PPIase FKBP-type" evidence="10">
    <location>
        <begin position="158"/>
        <end position="247"/>
    </location>
</feature>
<dbReference type="GO" id="GO:0003755">
    <property type="term" value="F:peptidyl-prolyl cis-trans isomerase activity"/>
    <property type="evidence" value="ECO:0007669"/>
    <property type="project" value="UniProtKB-UniRule"/>
</dbReference>
<feature type="domain" description="Trigger factor C-terminal" evidence="12">
    <location>
        <begin position="271"/>
        <end position="428"/>
    </location>
</feature>
<dbReference type="GO" id="GO:0043022">
    <property type="term" value="F:ribosome binding"/>
    <property type="evidence" value="ECO:0007669"/>
    <property type="project" value="TreeGrafter"/>
</dbReference>
<evidence type="ECO:0000256" key="8">
    <source>
        <dbReference type="ARBA" id="ARBA00029986"/>
    </source>
</evidence>
<evidence type="ECO:0000256" key="2">
    <source>
        <dbReference type="ARBA" id="ARBA00005464"/>
    </source>
</evidence>
<dbReference type="Gene3D" id="1.10.3120.10">
    <property type="entry name" value="Trigger factor, C-terminal domain"/>
    <property type="match status" value="1"/>
</dbReference>
<reference evidence="13" key="1">
    <citation type="submission" date="2021-01" db="EMBL/GenBank/DDBJ databases">
        <title>Modified the classification status of verrucomicrobia.</title>
        <authorList>
            <person name="Feng X."/>
        </authorList>
    </citation>
    <scope>NUCLEOTIDE SEQUENCE</scope>
    <source>
        <strain evidence="13">JCM 18052</strain>
    </source>
</reference>
<proteinExistence type="inferred from homology"/>
<evidence type="ECO:0000313" key="13">
    <source>
        <dbReference type="EMBL" id="MBK1814250.1"/>
    </source>
</evidence>
<dbReference type="SUPFAM" id="SSF109998">
    <property type="entry name" value="Triger factor/SurA peptide-binding domain-like"/>
    <property type="match status" value="1"/>
</dbReference>
<comment type="caution">
    <text evidence="13">The sequence shown here is derived from an EMBL/GenBank/DDBJ whole genome shotgun (WGS) entry which is preliminary data.</text>
</comment>
<dbReference type="GO" id="GO:0043335">
    <property type="term" value="P:protein unfolding"/>
    <property type="evidence" value="ECO:0007669"/>
    <property type="project" value="TreeGrafter"/>
</dbReference>
<dbReference type="NCBIfam" id="TIGR00115">
    <property type="entry name" value="tig"/>
    <property type="match status" value="1"/>
</dbReference>
<dbReference type="HAMAP" id="MF_00303">
    <property type="entry name" value="Trigger_factor_Tig"/>
    <property type="match status" value="1"/>
</dbReference>
<keyword evidence="9" id="KW-0131">Cell cycle</keyword>
<dbReference type="EMBL" id="JAENIK010000002">
    <property type="protein sequence ID" value="MBK1814250.1"/>
    <property type="molecule type" value="Genomic_DNA"/>
</dbReference>
<dbReference type="SUPFAM" id="SSF102735">
    <property type="entry name" value="Trigger factor ribosome-binding domain"/>
    <property type="match status" value="1"/>
</dbReference>
<evidence type="ECO:0000256" key="1">
    <source>
        <dbReference type="ARBA" id="ARBA00000971"/>
    </source>
</evidence>
<feature type="domain" description="Trigger factor ribosome-binding bacterial" evidence="11">
    <location>
        <begin position="1"/>
        <end position="143"/>
    </location>
</feature>
<accession>A0A934V9K1</accession>
<name>A0A934V9K1_9BACT</name>
<dbReference type="GO" id="GO:0005737">
    <property type="term" value="C:cytoplasm"/>
    <property type="evidence" value="ECO:0007669"/>
    <property type="project" value="UniProtKB-SubCell"/>
</dbReference>
<evidence type="ECO:0000256" key="4">
    <source>
        <dbReference type="ARBA" id="ARBA00016902"/>
    </source>
</evidence>
<dbReference type="Gene3D" id="3.30.70.1050">
    <property type="entry name" value="Trigger factor ribosome-binding domain"/>
    <property type="match status" value="1"/>
</dbReference>
<dbReference type="SUPFAM" id="SSF54534">
    <property type="entry name" value="FKBP-like"/>
    <property type="match status" value="1"/>
</dbReference>
<dbReference type="InterPro" id="IPR036611">
    <property type="entry name" value="Trigger_fac_ribosome-bd_sf"/>
</dbReference>
<dbReference type="GO" id="GO:0044183">
    <property type="term" value="F:protein folding chaperone"/>
    <property type="evidence" value="ECO:0007669"/>
    <property type="project" value="TreeGrafter"/>
</dbReference>
<dbReference type="InterPro" id="IPR008880">
    <property type="entry name" value="Trigger_fac_C"/>
</dbReference>
<keyword evidence="7 9" id="KW-0413">Isomerase</keyword>
<sequence length="442" mass="48955">MNIVVEKQPKCVATLRVEIPADKVNGQRDQIVRGYTSKARVPGFRPGKAPRAVVEKRFQKEISEELNGVLINEAYDEALKQESLNVLDFGVPEDVTTHENGSVTFVSKLTLAPEVTLPEYKGVTVTVPPAAVPTEEIEAQLTALQERFADFNDIEGRAAELKDFAVIDYTSTVEGKPTEEFLGKSAGYLSGREGFWVRLDEKAFLPGFAAQLVGVNVGDSREITITLPEDFPVADLQNKEITFQVTVKELKTAVLPELNDEFAAKLAPDQTLEGIKTIITENMEGERRRKIDDMKVNQIVAHFNSQVNFELPDELIAQETQSQADAIVRQGVKAGMTEGEIESQQSEIFSSAADQAVSNLRTNFILQEIARIEKISVTDQELVQHLVQIANSRKVAPKKFIKDMQRAGRIQNIRSSMAIGKTIDFLVEHANVVESTETTLDA</sequence>
<dbReference type="PIRSF" id="PIRSF003095">
    <property type="entry name" value="Trigger_factor"/>
    <property type="match status" value="1"/>
</dbReference>
<dbReference type="GO" id="GO:0051083">
    <property type="term" value="P:'de novo' cotranslational protein folding"/>
    <property type="evidence" value="ECO:0007669"/>
    <property type="project" value="TreeGrafter"/>
</dbReference>
<comment type="catalytic activity">
    <reaction evidence="1 9">
        <text>[protein]-peptidylproline (omega=180) = [protein]-peptidylproline (omega=0)</text>
        <dbReference type="Rhea" id="RHEA:16237"/>
        <dbReference type="Rhea" id="RHEA-COMP:10747"/>
        <dbReference type="Rhea" id="RHEA-COMP:10748"/>
        <dbReference type="ChEBI" id="CHEBI:83833"/>
        <dbReference type="ChEBI" id="CHEBI:83834"/>
        <dbReference type="EC" id="5.2.1.8"/>
    </reaction>
</comment>
<dbReference type="Pfam" id="PF05697">
    <property type="entry name" value="Trigger_N"/>
    <property type="match status" value="1"/>
</dbReference>
<dbReference type="Proteomes" id="UP000600139">
    <property type="component" value="Unassembled WGS sequence"/>
</dbReference>
<dbReference type="GO" id="GO:0051301">
    <property type="term" value="P:cell division"/>
    <property type="evidence" value="ECO:0007669"/>
    <property type="project" value="UniProtKB-KW"/>
</dbReference>
<dbReference type="GO" id="GO:0015031">
    <property type="term" value="P:protein transport"/>
    <property type="evidence" value="ECO:0007669"/>
    <property type="project" value="UniProtKB-UniRule"/>
</dbReference>
<dbReference type="Gene3D" id="3.10.50.40">
    <property type="match status" value="1"/>
</dbReference>
<dbReference type="PANTHER" id="PTHR30560:SF3">
    <property type="entry name" value="TRIGGER FACTOR-LIKE PROTEIN TIG, CHLOROPLASTIC"/>
    <property type="match status" value="1"/>
</dbReference>
<evidence type="ECO:0000259" key="12">
    <source>
        <dbReference type="Pfam" id="PF05698"/>
    </source>
</evidence>
<evidence type="ECO:0000313" key="14">
    <source>
        <dbReference type="Proteomes" id="UP000600139"/>
    </source>
</evidence>
<dbReference type="Pfam" id="PF00254">
    <property type="entry name" value="FKBP_C"/>
    <property type="match status" value="1"/>
</dbReference>
<dbReference type="InterPro" id="IPR005215">
    <property type="entry name" value="Trig_fac"/>
</dbReference>
<keyword evidence="9" id="KW-0132">Cell division</keyword>
<dbReference type="RefSeq" id="WP_200349220.1">
    <property type="nucleotide sequence ID" value="NZ_BAABHZ010000005.1"/>
</dbReference>
<protein>
    <recommendedName>
        <fullName evidence="4 9">Trigger factor</fullName>
        <shortName evidence="9">TF</shortName>
        <ecNumber evidence="3 9">5.2.1.8</ecNumber>
    </recommendedName>
    <alternativeName>
        <fullName evidence="8 9">PPIase</fullName>
    </alternativeName>
</protein>
<keyword evidence="6 9" id="KW-0143">Chaperone</keyword>
<dbReference type="InterPro" id="IPR001179">
    <property type="entry name" value="PPIase_FKBP_dom"/>
</dbReference>
<evidence type="ECO:0000256" key="7">
    <source>
        <dbReference type="ARBA" id="ARBA00023235"/>
    </source>
</evidence>
<dbReference type="AlphaFoldDB" id="A0A934V9K1"/>
<comment type="similarity">
    <text evidence="2 9">Belongs to the FKBP-type PPIase family. Tig subfamily.</text>
</comment>
<dbReference type="InterPro" id="IPR027304">
    <property type="entry name" value="Trigger_fact/SurA_dom_sf"/>
</dbReference>
<comment type="function">
    <text evidence="9">Involved in protein export. Acts as a chaperone by maintaining the newly synthesized protein in an open conformation. Functions as a peptidyl-prolyl cis-trans isomerase.</text>
</comment>
<evidence type="ECO:0000256" key="9">
    <source>
        <dbReference type="HAMAP-Rule" id="MF_00303"/>
    </source>
</evidence>
<comment type="domain">
    <text evidence="9">Consists of 3 domains; the N-terminus binds the ribosome, the middle domain has PPIase activity, while the C-terminus has intrinsic chaperone activity on its own.</text>
</comment>
<comment type="subcellular location">
    <subcellularLocation>
        <location evidence="9">Cytoplasm</location>
    </subcellularLocation>
    <text evidence="9">About half TF is bound to the ribosome near the polypeptide exit tunnel while the other half is free in the cytoplasm.</text>
</comment>
<dbReference type="EC" id="5.2.1.8" evidence="3 9"/>
<evidence type="ECO:0000256" key="6">
    <source>
        <dbReference type="ARBA" id="ARBA00023186"/>
    </source>
</evidence>
<organism evidence="13 14">
    <name type="scientific">Luteolibacter yonseiensis</name>
    <dbReference type="NCBI Taxonomy" id="1144680"/>
    <lineage>
        <taxon>Bacteria</taxon>
        <taxon>Pseudomonadati</taxon>
        <taxon>Verrucomicrobiota</taxon>
        <taxon>Verrucomicrobiia</taxon>
        <taxon>Verrucomicrobiales</taxon>
        <taxon>Verrucomicrobiaceae</taxon>
        <taxon>Luteolibacter</taxon>
    </lineage>
</organism>